<evidence type="ECO:0000313" key="3">
    <source>
        <dbReference type="Proteomes" id="UP000762703"/>
    </source>
</evidence>
<keyword evidence="1" id="KW-0812">Transmembrane</keyword>
<organism evidence="2 3">
    <name type="scientific">Methanobrevibacter millerae</name>
    <dbReference type="NCBI Taxonomy" id="230361"/>
    <lineage>
        <taxon>Archaea</taxon>
        <taxon>Methanobacteriati</taxon>
        <taxon>Methanobacteriota</taxon>
        <taxon>Methanomada group</taxon>
        <taxon>Methanobacteria</taxon>
        <taxon>Methanobacteriales</taxon>
        <taxon>Methanobacteriaceae</taxon>
        <taxon>Methanobrevibacter</taxon>
    </lineage>
</organism>
<dbReference type="Proteomes" id="UP000762703">
    <property type="component" value="Unassembled WGS sequence"/>
</dbReference>
<feature type="transmembrane region" description="Helical" evidence="1">
    <location>
        <begin position="12"/>
        <end position="32"/>
    </location>
</feature>
<keyword evidence="1" id="KW-0472">Membrane</keyword>
<accession>A0A8T3V8J8</accession>
<comment type="caution">
    <text evidence="2">The sequence shown here is derived from an EMBL/GenBank/DDBJ whole genome shotgun (WGS) entry which is preliminary data.</text>
</comment>
<protein>
    <submittedName>
        <fullName evidence="2">Class III signal peptide-containing protein</fullName>
    </submittedName>
</protein>
<name>A0A8T3V8J8_9EURY</name>
<gene>
    <name evidence="2" type="ORF">E7Z73_01405</name>
</gene>
<dbReference type="Pfam" id="PF04021">
    <property type="entry name" value="Class_IIIsignal"/>
    <property type="match status" value="1"/>
</dbReference>
<dbReference type="EMBL" id="SUTE01000008">
    <property type="protein sequence ID" value="MBE6504389.1"/>
    <property type="molecule type" value="Genomic_DNA"/>
</dbReference>
<dbReference type="InterPro" id="IPR007166">
    <property type="entry name" value="Class3_signal_pept_motif"/>
</dbReference>
<reference evidence="2" key="1">
    <citation type="submission" date="2019-04" db="EMBL/GenBank/DDBJ databases">
        <title>Evolution of Biomass-Degrading Anaerobic Consortia Revealed by Metagenomics.</title>
        <authorList>
            <person name="Peng X."/>
        </authorList>
    </citation>
    <scope>NUCLEOTIDE SEQUENCE</scope>
    <source>
        <strain evidence="2">SIG12</strain>
    </source>
</reference>
<dbReference type="AlphaFoldDB" id="A0A8T3V8J8"/>
<sequence>MFRIDNKGQGSAEMILIVGGLLVIILFVASYITDITNTTQKSFKTLITQERDYLINKI</sequence>
<keyword evidence="1" id="KW-1133">Transmembrane helix</keyword>
<evidence type="ECO:0000313" key="2">
    <source>
        <dbReference type="EMBL" id="MBE6504389.1"/>
    </source>
</evidence>
<evidence type="ECO:0000256" key="1">
    <source>
        <dbReference type="SAM" id="Phobius"/>
    </source>
</evidence>
<proteinExistence type="predicted"/>